<comment type="caution">
    <text evidence="1">The sequence shown here is derived from an EMBL/GenBank/DDBJ whole genome shotgun (WGS) entry which is preliminary data.</text>
</comment>
<reference evidence="2" key="1">
    <citation type="journal article" date="2019" name="Int. J. Syst. Evol. Microbiol.">
        <title>The Global Catalogue of Microorganisms (GCM) 10K type strain sequencing project: providing services to taxonomists for standard genome sequencing and annotation.</title>
        <authorList>
            <consortium name="The Broad Institute Genomics Platform"/>
            <consortium name="The Broad Institute Genome Sequencing Center for Infectious Disease"/>
            <person name="Wu L."/>
            <person name="Ma J."/>
        </authorList>
    </citation>
    <scope>NUCLEOTIDE SEQUENCE [LARGE SCALE GENOMIC DNA]</scope>
    <source>
        <strain evidence="2">JCM 4087</strain>
    </source>
</reference>
<accession>A0ABW1EFR0</accession>
<gene>
    <name evidence="1" type="ORF">ACFPT7_12735</name>
</gene>
<dbReference type="EMBL" id="JBHSPH010000003">
    <property type="protein sequence ID" value="MFC5863164.1"/>
    <property type="molecule type" value="Genomic_DNA"/>
</dbReference>
<evidence type="ECO:0008006" key="3">
    <source>
        <dbReference type="Google" id="ProtNLM"/>
    </source>
</evidence>
<proteinExistence type="predicted"/>
<keyword evidence="2" id="KW-1185">Reference proteome</keyword>
<sequence>MSATQAEQPHWITPLVTVTPRLEQEFRADFLRQTNTKLVDTWNYGNGKGLEIIPERHIELLFNVPPFISHDAPGSNDGFGDVSFNSKYRFFARNEERGNAIITAFFAASIPTGKNGNGSCCAVVTPTLAMGKGWGNFDLTTTAGGSLPITNAKGLGHTIAWNNVAQYRLAKEGPARFFWPEVELNSSFFKGGANDGKVTTYATPGMIIGRIPLRHDASGKPGRLGLTFGAGEEIAVTSFHANNHLLIFTARMPF</sequence>
<evidence type="ECO:0000313" key="2">
    <source>
        <dbReference type="Proteomes" id="UP001596091"/>
    </source>
</evidence>
<organism evidence="1 2">
    <name type="scientific">Acidicapsa dinghuensis</name>
    <dbReference type="NCBI Taxonomy" id="2218256"/>
    <lineage>
        <taxon>Bacteria</taxon>
        <taxon>Pseudomonadati</taxon>
        <taxon>Acidobacteriota</taxon>
        <taxon>Terriglobia</taxon>
        <taxon>Terriglobales</taxon>
        <taxon>Acidobacteriaceae</taxon>
        <taxon>Acidicapsa</taxon>
    </lineage>
</organism>
<name>A0ABW1EFR0_9BACT</name>
<dbReference type="RefSeq" id="WP_263339661.1">
    <property type="nucleotide sequence ID" value="NZ_JAGSYH010000005.1"/>
</dbReference>
<evidence type="ECO:0000313" key="1">
    <source>
        <dbReference type="EMBL" id="MFC5863164.1"/>
    </source>
</evidence>
<dbReference type="Proteomes" id="UP001596091">
    <property type="component" value="Unassembled WGS sequence"/>
</dbReference>
<protein>
    <recommendedName>
        <fullName evidence="3">Transporter</fullName>
    </recommendedName>
</protein>